<organism evidence="1 2">
    <name type="scientific">Kluyvera cryocrescens</name>
    <name type="common">Kluyvera citrophila</name>
    <dbReference type="NCBI Taxonomy" id="580"/>
    <lineage>
        <taxon>Bacteria</taxon>
        <taxon>Pseudomonadati</taxon>
        <taxon>Pseudomonadota</taxon>
        <taxon>Gammaproteobacteria</taxon>
        <taxon>Enterobacterales</taxon>
        <taxon>Enterobacteriaceae</taxon>
        <taxon>Kluyvera</taxon>
    </lineage>
</organism>
<evidence type="ECO:0000313" key="2">
    <source>
        <dbReference type="Proteomes" id="UP000401081"/>
    </source>
</evidence>
<keyword evidence="2" id="KW-1185">Reference proteome</keyword>
<gene>
    <name evidence="1" type="ORF">NCTC12993_01773</name>
</gene>
<dbReference type="Proteomes" id="UP000401081">
    <property type="component" value="Unassembled WGS sequence"/>
</dbReference>
<proteinExistence type="predicted"/>
<sequence>MDKIAAAGMNTAQQAMLNRMHQTASLASAGSINASQTIAPSNMAFSTTDSVSFSRVLNNAIDNVDALQHSAGAKQTQLRWVRVTI</sequence>
<dbReference type="EMBL" id="CAADJD010000015">
    <property type="protein sequence ID" value="VFS61116.1"/>
    <property type="molecule type" value="Genomic_DNA"/>
</dbReference>
<name>A0A485ALX0_KLUCR</name>
<evidence type="ECO:0000313" key="1">
    <source>
        <dbReference type="EMBL" id="VFS61116.1"/>
    </source>
</evidence>
<dbReference type="AlphaFoldDB" id="A0A485ALX0"/>
<reference evidence="1 2" key="1">
    <citation type="submission" date="2019-03" db="EMBL/GenBank/DDBJ databases">
        <authorList>
            <consortium name="Pathogen Informatics"/>
        </authorList>
    </citation>
    <scope>NUCLEOTIDE SEQUENCE [LARGE SCALE GENOMIC DNA]</scope>
    <source>
        <strain evidence="1 2">NCTC12993</strain>
    </source>
</reference>
<accession>A0A485ALX0</accession>
<protein>
    <submittedName>
        <fullName evidence="1">Uncharacterized protein</fullName>
    </submittedName>
</protein>